<comment type="subcellular location">
    <subcellularLocation>
        <location evidence="1">Cell outer membrane</location>
    </subcellularLocation>
</comment>
<gene>
    <name evidence="7" type="ORF">Lspi_2049</name>
</gene>
<dbReference type="InterPro" id="IPR051906">
    <property type="entry name" value="TolC-like"/>
</dbReference>
<reference evidence="7 8" key="1">
    <citation type="submission" date="2015-11" db="EMBL/GenBank/DDBJ databases">
        <title>Genomic analysis of 38 Legionella species identifies large and diverse effector repertoires.</title>
        <authorList>
            <person name="Burstein D."/>
            <person name="Amaro F."/>
            <person name="Zusman T."/>
            <person name="Lifshitz Z."/>
            <person name="Cohen O."/>
            <person name="Gilbert J.A."/>
            <person name="Pupko T."/>
            <person name="Shuman H.A."/>
            <person name="Segal G."/>
        </authorList>
    </citation>
    <scope>NUCLEOTIDE SEQUENCE [LARGE SCALE GENOMIC DNA]</scope>
    <source>
        <strain evidence="7 8">Mt.St.Helens-9</strain>
    </source>
</reference>
<keyword evidence="5" id="KW-0998">Cell outer membrane</keyword>
<evidence type="ECO:0000256" key="6">
    <source>
        <dbReference type="SAM" id="Coils"/>
    </source>
</evidence>
<dbReference type="EMBL" id="LNYX01000030">
    <property type="protein sequence ID" value="KTD62199.1"/>
    <property type="molecule type" value="Genomic_DNA"/>
</dbReference>
<dbReference type="PANTHER" id="PTHR30026">
    <property type="entry name" value="OUTER MEMBRANE PROTEIN TOLC"/>
    <property type="match status" value="1"/>
</dbReference>
<feature type="coiled-coil region" evidence="6">
    <location>
        <begin position="176"/>
        <end position="203"/>
    </location>
</feature>
<dbReference type="GO" id="GO:0015562">
    <property type="term" value="F:efflux transmembrane transporter activity"/>
    <property type="evidence" value="ECO:0007669"/>
    <property type="project" value="InterPro"/>
</dbReference>
<evidence type="ECO:0000313" key="7">
    <source>
        <dbReference type="EMBL" id="KTD62199.1"/>
    </source>
</evidence>
<keyword evidence="3" id="KW-0812">Transmembrane</keyword>
<keyword evidence="2" id="KW-1134">Transmembrane beta strand</keyword>
<dbReference type="GO" id="GO:0009279">
    <property type="term" value="C:cell outer membrane"/>
    <property type="evidence" value="ECO:0007669"/>
    <property type="project" value="UniProtKB-SubCell"/>
</dbReference>
<protein>
    <submittedName>
        <fullName evidence="7">Outer membrane efflux protein</fullName>
    </submittedName>
</protein>
<keyword evidence="4" id="KW-0472">Membrane</keyword>
<dbReference type="GO" id="GO:1990281">
    <property type="term" value="C:efflux pump complex"/>
    <property type="evidence" value="ECO:0007669"/>
    <property type="project" value="TreeGrafter"/>
</dbReference>
<proteinExistence type="predicted"/>
<dbReference type="Proteomes" id="UP000054877">
    <property type="component" value="Unassembled WGS sequence"/>
</dbReference>
<evidence type="ECO:0000256" key="1">
    <source>
        <dbReference type="ARBA" id="ARBA00004442"/>
    </source>
</evidence>
<keyword evidence="8" id="KW-1185">Reference proteome</keyword>
<dbReference type="PATRIC" id="fig|452.5.peg.2256"/>
<dbReference type="PANTHER" id="PTHR30026:SF20">
    <property type="entry name" value="OUTER MEMBRANE PROTEIN TOLC"/>
    <property type="match status" value="1"/>
</dbReference>
<evidence type="ECO:0000313" key="8">
    <source>
        <dbReference type="Proteomes" id="UP000054877"/>
    </source>
</evidence>
<name>A0A0W0YZ98_LEGSP</name>
<evidence type="ECO:0000256" key="4">
    <source>
        <dbReference type="ARBA" id="ARBA00023136"/>
    </source>
</evidence>
<dbReference type="AlphaFoldDB" id="A0A0W0YZ98"/>
<dbReference type="Gene3D" id="1.20.1600.10">
    <property type="entry name" value="Outer membrane efflux proteins (OEP)"/>
    <property type="match status" value="1"/>
</dbReference>
<dbReference type="GO" id="GO:0015288">
    <property type="term" value="F:porin activity"/>
    <property type="evidence" value="ECO:0007669"/>
    <property type="project" value="TreeGrafter"/>
</dbReference>
<organism evidence="7 8">
    <name type="scientific">Legionella spiritensis</name>
    <dbReference type="NCBI Taxonomy" id="452"/>
    <lineage>
        <taxon>Bacteria</taxon>
        <taxon>Pseudomonadati</taxon>
        <taxon>Pseudomonadota</taxon>
        <taxon>Gammaproteobacteria</taxon>
        <taxon>Legionellales</taxon>
        <taxon>Legionellaceae</taxon>
        <taxon>Legionella</taxon>
    </lineage>
</organism>
<comment type="caution">
    <text evidence="7">The sequence shown here is derived from an EMBL/GenBank/DDBJ whole genome shotgun (WGS) entry which is preliminary data.</text>
</comment>
<dbReference type="OrthoDB" id="5607838at2"/>
<accession>A0A0W0YZ98</accession>
<evidence type="ECO:0000256" key="2">
    <source>
        <dbReference type="ARBA" id="ARBA00022452"/>
    </source>
</evidence>
<keyword evidence="6" id="KW-0175">Coiled coil</keyword>
<dbReference type="STRING" id="452.Lspi_2049"/>
<evidence type="ECO:0000256" key="5">
    <source>
        <dbReference type="ARBA" id="ARBA00023237"/>
    </source>
</evidence>
<dbReference type="SUPFAM" id="SSF56954">
    <property type="entry name" value="Outer membrane efflux proteins (OEP)"/>
    <property type="match status" value="1"/>
</dbReference>
<evidence type="ECO:0000256" key="3">
    <source>
        <dbReference type="ARBA" id="ARBA00022692"/>
    </source>
</evidence>
<sequence length="416" mass="47582">MYRSLMKSILRICLLWLLIQEGYGLTLGEAECIAINRADEIRQFEAKGQSLQAQAISEGQLPDPNIQISPLNFPVDTFNFSQEPMTQFQFGINQDIPKGKTLLYRYRRTHNKSMSSLHQKDNQRLLILKAVREQWDLLYFWQRSEQILLGQRKTFKHLKDVASSLFSNNKVPQKDVLNAQLELTQIEERLIQVRQAIDDTRVNLARWIGQKAAYRASASLVMDNKKVVLSKVSKKMLLGHPVIKADNSDINSAISSIAISKQDYLPGFSLGAAYGVRSGRNINGNKRPDFLTGQVKISLPLFPKDRQDKKLLANQRELSSLKAKRYADLKGLNRVLGTNIVDYKRTREKLSLYSRRLLPEAKQYANSTLIAYQNDKTDFLTVALGYIRWLDIELAEVKEQVNHSKAGINILYLQGR</sequence>